<accession>A0A6J6QFW1</accession>
<dbReference type="EMBL" id="CAEZXZ010000147">
    <property type="protein sequence ID" value="CAB4710167.1"/>
    <property type="molecule type" value="Genomic_DNA"/>
</dbReference>
<dbReference type="InterPro" id="IPR013736">
    <property type="entry name" value="Xaa-Pro_dipept_C"/>
</dbReference>
<evidence type="ECO:0000313" key="3">
    <source>
        <dbReference type="EMBL" id="CAB4710167.1"/>
    </source>
</evidence>
<evidence type="ECO:0000256" key="1">
    <source>
        <dbReference type="ARBA" id="ARBA00022801"/>
    </source>
</evidence>
<protein>
    <submittedName>
        <fullName evidence="3">Unannotated protein</fullName>
    </submittedName>
</protein>
<dbReference type="InterPro" id="IPR008979">
    <property type="entry name" value="Galactose-bd-like_sf"/>
</dbReference>
<proteinExistence type="predicted"/>
<dbReference type="InterPro" id="IPR029058">
    <property type="entry name" value="AB_hydrolase_fold"/>
</dbReference>
<name>A0A6J6QFW1_9ZZZZ</name>
<dbReference type="PANTHER" id="PTHR43056">
    <property type="entry name" value="PEPTIDASE S9 PROLYL OLIGOPEPTIDASE"/>
    <property type="match status" value="1"/>
</dbReference>
<dbReference type="InterPro" id="IPR005674">
    <property type="entry name" value="CocE/Ser_esterase"/>
</dbReference>
<keyword evidence="1" id="KW-0378">Hydrolase</keyword>
<dbReference type="SMART" id="SM00939">
    <property type="entry name" value="PepX_C"/>
    <property type="match status" value="1"/>
</dbReference>
<dbReference type="NCBIfam" id="TIGR00976">
    <property type="entry name" value="CocE_NonD"/>
    <property type="match status" value="2"/>
</dbReference>
<dbReference type="SUPFAM" id="SSF53474">
    <property type="entry name" value="alpha/beta-Hydrolases"/>
    <property type="match status" value="1"/>
</dbReference>
<reference evidence="3" key="1">
    <citation type="submission" date="2020-05" db="EMBL/GenBank/DDBJ databases">
        <authorList>
            <person name="Chiriac C."/>
            <person name="Salcher M."/>
            <person name="Ghai R."/>
            <person name="Kavagutti S V."/>
        </authorList>
    </citation>
    <scope>NUCLEOTIDE SEQUENCE</scope>
</reference>
<dbReference type="Gene3D" id="1.10.3020.20">
    <property type="match status" value="1"/>
</dbReference>
<dbReference type="InterPro" id="IPR050585">
    <property type="entry name" value="Xaa-Pro_dipeptidyl-ppase/CocE"/>
</dbReference>
<dbReference type="Pfam" id="PF02129">
    <property type="entry name" value="Peptidase_S15"/>
    <property type="match status" value="1"/>
</dbReference>
<sequence>MKLASPRAVARRLHGMALPPITITGPPTGVIAEWNVPITARDGIVLRANVFRPAPGSPGDLIRGGGPVPVIMCAHPYNKDALPKKVPWGYLPSPQYRVFHQPEPITFSAWTGWEGPDPAHWVALGYAVMVGDLRGFGTSEGTGTMLSKQEGEDYHDLIEWAGTQPWSNGKVGLLGVSYLALSQYRAAAEQPPHLAAICPWEGFSDVYRDFAKPGGVRDRGFFAMWGKITNKSGRTTEDLYAQALSRPELDDWWKSRMPELSRINVPMLVCGSFSDHLLHTRGSFEAFRRVSSKQKWIWTHRAGKWGVFYGDEAKATQLRFFEHFLAGADNGWDQVPPVRIAIHETGDAPAEIRMAADWPPPGVTWRSLHLRAGGQLTESSETTDTSMVFVNADGSLKFRWQVPAACDLIGPMTFNADVSLEGTSDATFLAAVRLIRDGAEVPFEGSYGFGRDVITHGWHRLAHRELDSELSTSWQPVHTHAKAEPFSPGEIVPITVALLPQATRLRAGDVLELELRSQWLFAMNPFTGQLPARYASSSTGSTRLHLGGSHLAELRIPVAGG</sequence>
<dbReference type="AlphaFoldDB" id="A0A6J6QFW1"/>
<gene>
    <name evidence="3" type="ORF">UFOPK2625_00969</name>
</gene>
<feature type="domain" description="Xaa-Pro dipeptidyl-peptidase C-terminal" evidence="2">
    <location>
        <begin position="318"/>
        <end position="555"/>
    </location>
</feature>
<dbReference type="Pfam" id="PF08530">
    <property type="entry name" value="PepX_C"/>
    <property type="match status" value="1"/>
</dbReference>
<dbReference type="GO" id="GO:0008239">
    <property type="term" value="F:dipeptidyl-peptidase activity"/>
    <property type="evidence" value="ECO:0007669"/>
    <property type="project" value="InterPro"/>
</dbReference>
<dbReference type="PANTHER" id="PTHR43056:SF10">
    <property type="entry name" value="COCE_NOND FAMILY, PUTATIVE (AFU_ORTHOLOGUE AFUA_7G00600)-RELATED"/>
    <property type="match status" value="1"/>
</dbReference>
<dbReference type="Gene3D" id="3.40.50.1820">
    <property type="entry name" value="alpha/beta hydrolase"/>
    <property type="match status" value="1"/>
</dbReference>
<dbReference type="Gene3D" id="2.60.120.260">
    <property type="entry name" value="Galactose-binding domain-like"/>
    <property type="match status" value="1"/>
</dbReference>
<dbReference type="SUPFAM" id="SSF49785">
    <property type="entry name" value="Galactose-binding domain-like"/>
    <property type="match status" value="1"/>
</dbReference>
<organism evidence="3">
    <name type="scientific">freshwater metagenome</name>
    <dbReference type="NCBI Taxonomy" id="449393"/>
    <lineage>
        <taxon>unclassified sequences</taxon>
        <taxon>metagenomes</taxon>
        <taxon>ecological metagenomes</taxon>
    </lineage>
</organism>
<evidence type="ECO:0000259" key="2">
    <source>
        <dbReference type="SMART" id="SM00939"/>
    </source>
</evidence>
<dbReference type="InterPro" id="IPR000383">
    <property type="entry name" value="Xaa-Pro-like_dom"/>
</dbReference>